<organism evidence="1 2">
    <name type="scientific">Sphingobacterium faecale</name>
    <dbReference type="NCBI Taxonomy" id="2803775"/>
    <lineage>
        <taxon>Bacteria</taxon>
        <taxon>Pseudomonadati</taxon>
        <taxon>Bacteroidota</taxon>
        <taxon>Sphingobacteriia</taxon>
        <taxon>Sphingobacteriales</taxon>
        <taxon>Sphingobacteriaceae</taxon>
        <taxon>Sphingobacterium</taxon>
    </lineage>
</organism>
<dbReference type="PROSITE" id="PS51257">
    <property type="entry name" value="PROKAR_LIPOPROTEIN"/>
    <property type="match status" value="1"/>
</dbReference>
<dbReference type="RefSeq" id="WP_202102596.1">
    <property type="nucleotide sequence ID" value="NZ_JAERTY010000004.1"/>
</dbReference>
<sequence>MEKIILFLTVLCCALTSCTKEKTDYEAEIDTIVPERSGFKEVTQFQSGAYTIRIDALGGNLYKGYNKVHVKISGQGQAPVSAATLLPIRNGGTAQAHSCPHSYQLTYNAGQGYFEGYMVFTEASDPLSQWDLHIGYTADQPYRVVQQVPVQEQDNKNLGMTSFTDRDGAQYILALIAPQKPKVAENELVAGLYRFDTPTAGATAPFPDPAQFSYSEVQGYTILLDPRMPEPSMGNHSSPNNKDLLHGADNLYHGVVNYTMTGNWTLNLILHNQQGDLVRGTVVPDDFTPGVVGVKSELHIDILF</sequence>
<proteinExistence type="predicted"/>
<evidence type="ECO:0000313" key="1">
    <source>
        <dbReference type="EMBL" id="MBL1408838.1"/>
    </source>
</evidence>
<keyword evidence="2" id="KW-1185">Reference proteome</keyword>
<evidence type="ECO:0000313" key="2">
    <source>
        <dbReference type="Proteomes" id="UP000625283"/>
    </source>
</evidence>
<comment type="caution">
    <text evidence="1">The sequence shown here is derived from an EMBL/GenBank/DDBJ whole genome shotgun (WGS) entry which is preliminary data.</text>
</comment>
<accession>A0ABS1R2B2</accession>
<reference evidence="1 2" key="1">
    <citation type="submission" date="2021-01" db="EMBL/GenBank/DDBJ databases">
        <title>C459-1 draft genome sequence.</title>
        <authorList>
            <person name="Zhang X.-F."/>
        </authorList>
    </citation>
    <scope>NUCLEOTIDE SEQUENCE [LARGE SCALE GENOMIC DNA]</scope>
    <source>
        <strain evidence="2">C459-1</strain>
    </source>
</reference>
<name>A0ABS1R2B2_9SPHI</name>
<dbReference type="EMBL" id="JAERTY010000004">
    <property type="protein sequence ID" value="MBL1408838.1"/>
    <property type="molecule type" value="Genomic_DNA"/>
</dbReference>
<protein>
    <recommendedName>
        <fullName evidence="3">YtkA-like protein</fullName>
    </recommendedName>
</protein>
<evidence type="ECO:0008006" key="3">
    <source>
        <dbReference type="Google" id="ProtNLM"/>
    </source>
</evidence>
<dbReference type="Proteomes" id="UP000625283">
    <property type="component" value="Unassembled WGS sequence"/>
</dbReference>
<gene>
    <name evidence="1" type="ORF">JKG61_08775</name>
</gene>